<dbReference type="PANTHER" id="PTHR42201:SF1">
    <property type="entry name" value="TAXIS PROTEIN"/>
    <property type="match status" value="1"/>
</dbReference>
<dbReference type="OrthoDB" id="227825at2157"/>
<dbReference type="Pfam" id="PF04283">
    <property type="entry name" value="CheF-arch"/>
    <property type="match status" value="1"/>
</dbReference>
<comment type="caution">
    <text evidence="2">The sequence shown here is derived from an EMBL/GenBank/DDBJ whole genome shotgun (WGS) entry which is preliminary data.</text>
</comment>
<keyword evidence="3" id="KW-1185">Reference proteome</keyword>
<dbReference type="RefSeq" id="WP_162317353.1">
    <property type="nucleotide sequence ID" value="NZ_JAHQXF010000001.1"/>
</dbReference>
<evidence type="ECO:0000313" key="2">
    <source>
        <dbReference type="EMBL" id="MBV0924293.1"/>
    </source>
</evidence>
<comment type="subunit">
    <text evidence="1">Interacts with chemotaxis (Che) proteins as well as flagella accessory (Fla) proteins.</text>
</comment>
<protein>
    <recommendedName>
        <fullName evidence="1">Taxis protein CheF</fullName>
    </recommendedName>
</protein>
<dbReference type="PIRSF" id="PIRSF026802">
    <property type="entry name" value="UCP026802"/>
    <property type="match status" value="1"/>
</dbReference>
<dbReference type="GO" id="GO:0006935">
    <property type="term" value="P:chemotaxis"/>
    <property type="evidence" value="ECO:0007669"/>
    <property type="project" value="UniProtKB-UniRule"/>
</dbReference>
<dbReference type="PANTHER" id="PTHR42201">
    <property type="entry name" value="TAXIS PROTEIN"/>
    <property type="match status" value="1"/>
</dbReference>
<name>A0A8J7YD47_9EURY</name>
<organism evidence="2 3">
    <name type="scientific">Haloarcula limicola</name>
    <dbReference type="NCBI Taxonomy" id="1429915"/>
    <lineage>
        <taxon>Archaea</taxon>
        <taxon>Methanobacteriati</taxon>
        <taxon>Methanobacteriota</taxon>
        <taxon>Stenosarchaea group</taxon>
        <taxon>Halobacteria</taxon>
        <taxon>Halobacteriales</taxon>
        <taxon>Haloarculaceae</taxon>
        <taxon>Haloarcula</taxon>
    </lineage>
</organism>
<proteinExistence type="predicted"/>
<keyword evidence="1" id="KW-0145">Chemotaxis</keyword>
<dbReference type="AlphaFoldDB" id="A0A8J7YD47"/>
<comment type="function">
    <text evidence="1">Involved in taxis signal transduction.</text>
</comment>
<dbReference type="InterPro" id="IPR007381">
    <property type="entry name" value="CheF1/F2"/>
</dbReference>
<evidence type="ECO:0000256" key="1">
    <source>
        <dbReference type="PIRNR" id="PIRNR026802"/>
    </source>
</evidence>
<dbReference type="Proteomes" id="UP000766550">
    <property type="component" value="Unassembled WGS sequence"/>
</dbReference>
<accession>A0A8J7YD47</accession>
<dbReference type="EMBL" id="JAHQXF010000001">
    <property type="protein sequence ID" value="MBV0924293.1"/>
    <property type="molecule type" value="Genomic_DNA"/>
</dbReference>
<reference evidence="2 3" key="1">
    <citation type="submission" date="2021-06" db="EMBL/GenBank/DDBJ databases">
        <title>New haloarchaea isolates fom saline soil.</title>
        <authorList>
            <person name="Duran-Viseras A."/>
            <person name="Sanchez-Porro C.S."/>
            <person name="Ventosa A."/>
        </authorList>
    </citation>
    <scope>NUCLEOTIDE SEQUENCE [LARGE SCALE GENOMIC DNA]</scope>
    <source>
        <strain evidence="2 3">JCM 183640</strain>
    </source>
</reference>
<sequence>MSDGERALADSKGKFVQVVRDGRKRNDIEWLPGRVVLSNRRLVLATNQGKRTLPLSKVTSVTASQMNQSLAQVDGYVKLQAGRDVWLVSATAGAFEVELYRALLDQIVVLVRHPAVKGGVVQDTEWEKARLKLDDESDETIDLATASGTFVELDIDDVGTVEAKRKEIRGEERPLLEVEHTIDGTSVETYISGTPRHVSLVEGLVRQGERRNAADDVDLAPEETQVLMALYSGISPFEIPDFVDMDIDEVERVYDRLIEADILEPVRTRREVQLEARGRSIAGEAIADQ</sequence>
<gene>
    <name evidence="2" type="ORF">KTS45_08770</name>
</gene>
<evidence type="ECO:0000313" key="3">
    <source>
        <dbReference type="Proteomes" id="UP000766550"/>
    </source>
</evidence>